<organism evidence="10 11">
    <name type="scientific">Gigaspora margarita</name>
    <dbReference type="NCBI Taxonomy" id="4874"/>
    <lineage>
        <taxon>Eukaryota</taxon>
        <taxon>Fungi</taxon>
        <taxon>Fungi incertae sedis</taxon>
        <taxon>Mucoromycota</taxon>
        <taxon>Glomeromycotina</taxon>
        <taxon>Glomeromycetes</taxon>
        <taxon>Diversisporales</taxon>
        <taxon>Gigasporaceae</taxon>
        <taxon>Gigaspora</taxon>
    </lineage>
</organism>
<evidence type="ECO:0000256" key="2">
    <source>
        <dbReference type="ARBA" id="ARBA00022679"/>
    </source>
</evidence>
<evidence type="ECO:0000256" key="7">
    <source>
        <dbReference type="ARBA" id="ARBA00048478"/>
    </source>
</evidence>
<dbReference type="EC" id="2.7.4.25" evidence="1"/>
<evidence type="ECO:0000256" key="4">
    <source>
        <dbReference type="ARBA" id="ARBA00022777"/>
    </source>
</evidence>
<keyword evidence="3" id="KW-0547">Nucleotide-binding</keyword>
<keyword evidence="5" id="KW-0067">ATP-binding</keyword>
<evidence type="ECO:0000256" key="1">
    <source>
        <dbReference type="ARBA" id="ARBA00012906"/>
    </source>
</evidence>
<dbReference type="GO" id="GO:0006139">
    <property type="term" value="P:nucleobase-containing compound metabolic process"/>
    <property type="evidence" value="ECO:0007669"/>
    <property type="project" value="InterPro"/>
</dbReference>
<keyword evidence="2" id="KW-0808">Transferase</keyword>
<evidence type="ECO:0000256" key="6">
    <source>
        <dbReference type="ARBA" id="ARBA00047615"/>
    </source>
</evidence>
<keyword evidence="8" id="KW-0472">Membrane</keyword>
<dbReference type="Proteomes" id="UP000439903">
    <property type="component" value="Unassembled WGS sequence"/>
</dbReference>
<evidence type="ECO:0000313" key="10">
    <source>
        <dbReference type="EMBL" id="KAF0342375.1"/>
    </source>
</evidence>
<dbReference type="OrthoDB" id="10263145at2759"/>
<keyword evidence="8" id="KW-0812">Transmembrane</keyword>
<protein>
    <recommendedName>
        <fullName evidence="1">(d)CMP kinase</fullName>
        <ecNumber evidence="1">2.7.4.25</ecNumber>
    </recommendedName>
</protein>
<name>A0A8H3ZW22_GIGMA</name>
<evidence type="ECO:0000259" key="9">
    <source>
        <dbReference type="Pfam" id="PF02224"/>
    </source>
</evidence>
<proteinExistence type="predicted"/>
<dbReference type="Pfam" id="PF02224">
    <property type="entry name" value="Cytidylate_kin"/>
    <property type="match status" value="1"/>
</dbReference>
<dbReference type="EMBL" id="WTPW01003457">
    <property type="protein sequence ID" value="KAF0342375.1"/>
    <property type="molecule type" value="Genomic_DNA"/>
</dbReference>
<feature type="domain" description="Cytidylate kinase" evidence="9">
    <location>
        <begin position="420"/>
        <end position="547"/>
    </location>
</feature>
<reference evidence="10 11" key="1">
    <citation type="journal article" date="2019" name="Environ. Microbiol.">
        <title>At the nexus of three kingdoms: the genome of the mycorrhizal fungus Gigaspora margarita provides insights into plant, endobacterial and fungal interactions.</title>
        <authorList>
            <person name="Venice F."/>
            <person name="Ghignone S."/>
            <person name="Salvioli di Fossalunga A."/>
            <person name="Amselem J."/>
            <person name="Novero M."/>
            <person name="Xianan X."/>
            <person name="Sedzielewska Toro K."/>
            <person name="Morin E."/>
            <person name="Lipzen A."/>
            <person name="Grigoriev I.V."/>
            <person name="Henrissat B."/>
            <person name="Martin F.M."/>
            <person name="Bonfante P."/>
        </authorList>
    </citation>
    <scope>NUCLEOTIDE SEQUENCE [LARGE SCALE GENOMIC DNA]</scope>
    <source>
        <strain evidence="10 11">BEG34</strain>
    </source>
</reference>
<keyword evidence="4 10" id="KW-0418">Kinase</keyword>
<gene>
    <name evidence="10" type="ORF">F8M41_016160</name>
</gene>
<accession>A0A8H3ZW22</accession>
<evidence type="ECO:0000256" key="8">
    <source>
        <dbReference type="SAM" id="Phobius"/>
    </source>
</evidence>
<comment type="catalytic activity">
    <reaction evidence="6">
        <text>dCMP + ATP = dCDP + ADP</text>
        <dbReference type="Rhea" id="RHEA:25094"/>
        <dbReference type="ChEBI" id="CHEBI:30616"/>
        <dbReference type="ChEBI" id="CHEBI:57566"/>
        <dbReference type="ChEBI" id="CHEBI:58593"/>
        <dbReference type="ChEBI" id="CHEBI:456216"/>
        <dbReference type="EC" id="2.7.4.25"/>
    </reaction>
</comment>
<evidence type="ECO:0000256" key="5">
    <source>
        <dbReference type="ARBA" id="ARBA00022840"/>
    </source>
</evidence>
<dbReference type="InterPro" id="IPR027417">
    <property type="entry name" value="P-loop_NTPase"/>
</dbReference>
<keyword evidence="8" id="KW-1133">Transmembrane helix</keyword>
<dbReference type="GO" id="GO:0036431">
    <property type="term" value="F:dCMP kinase activity"/>
    <property type="evidence" value="ECO:0007669"/>
    <property type="project" value="InterPro"/>
</dbReference>
<dbReference type="InterPro" id="IPR011994">
    <property type="entry name" value="Cytidylate_kinase_dom"/>
</dbReference>
<comment type="catalytic activity">
    <reaction evidence="7">
        <text>CMP + ATP = CDP + ADP</text>
        <dbReference type="Rhea" id="RHEA:11600"/>
        <dbReference type="ChEBI" id="CHEBI:30616"/>
        <dbReference type="ChEBI" id="CHEBI:58069"/>
        <dbReference type="ChEBI" id="CHEBI:60377"/>
        <dbReference type="ChEBI" id="CHEBI:456216"/>
        <dbReference type="EC" id="2.7.4.25"/>
    </reaction>
</comment>
<comment type="caution">
    <text evidence="10">The sequence shown here is derived from an EMBL/GenBank/DDBJ whole genome shotgun (WGS) entry which is preliminary data.</text>
</comment>
<dbReference type="AlphaFoldDB" id="A0A8H3ZW22"/>
<dbReference type="SUPFAM" id="SSF52540">
    <property type="entry name" value="P-loop containing nucleoside triphosphate hydrolases"/>
    <property type="match status" value="1"/>
</dbReference>
<keyword evidence="11" id="KW-1185">Reference proteome</keyword>
<evidence type="ECO:0000313" key="11">
    <source>
        <dbReference type="Proteomes" id="UP000439903"/>
    </source>
</evidence>
<dbReference type="GO" id="GO:0005524">
    <property type="term" value="F:ATP binding"/>
    <property type="evidence" value="ECO:0007669"/>
    <property type="project" value="UniProtKB-KW"/>
</dbReference>
<feature type="transmembrane region" description="Helical" evidence="8">
    <location>
        <begin position="556"/>
        <end position="573"/>
    </location>
</feature>
<dbReference type="Gene3D" id="3.40.50.300">
    <property type="entry name" value="P-loop containing nucleotide triphosphate hydrolases"/>
    <property type="match status" value="1"/>
</dbReference>
<evidence type="ECO:0000256" key="3">
    <source>
        <dbReference type="ARBA" id="ARBA00022741"/>
    </source>
</evidence>
<sequence>MSKDITTYFTCFATYLQKAYHESFVTRNCIPWWNIDFAHSYVIQYSKRTSKEEFDLLQHTKQIPFFEFFVCQCGIRKYLENNQQQYSFYPHLWHYDDRHADFQCPFHQRCDYFKLLQSVDKSLSKNEKLINMNSRGSLMRIKNQFCNLRPDYEIFLWIKSFDCTGTTQYKNESQLLQIELQKMITTRQQILDKSYTLKSPENHPQSPSIHIITKQKSIYTTKIEREIINQLFQLFLQFLVVITDLNQTNQNYNYPNYYESDSEDYISADKEPANRHDKYILINKFLHNNNINPQQFYLKFNEIDSINMVHEYEYPLNNGCCWNCNESFHHRCCAACKRILKNCDWNLFAVLLLQPIKKTKKTNTINLKNVNGAGKSSIGYQVAKWLNFTFIDSSLFYRYIADRFYLDDMIQLNEIRLFKNEMIEKLQIEQKASEISKVPEIRNIINEIIQTIMKNGGYVVVGRDATTKILPNARVKLILKANFETRVYRRAKQLNAEEFEAIGKVFSDLLKRDVESFNLVLEAKKVTTIINTFDLFIEQVVAKILSRVLWVRFSDYNMLHLIIFILFVFVYTLRAHFSESN</sequence>